<dbReference type="Proteomes" id="UP001500653">
    <property type="component" value="Unassembled WGS sequence"/>
</dbReference>
<feature type="region of interest" description="Disordered" evidence="1">
    <location>
        <begin position="58"/>
        <end position="97"/>
    </location>
</feature>
<keyword evidence="3" id="KW-1185">Reference proteome</keyword>
<name>A0ABP4H4I0_9PSEU</name>
<reference evidence="3" key="1">
    <citation type="journal article" date="2019" name="Int. J. Syst. Evol. Microbiol.">
        <title>The Global Catalogue of Microorganisms (GCM) 10K type strain sequencing project: providing services to taxonomists for standard genome sequencing and annotation.</title>
        <authorList>
            <consortium name="The Broad Institute Genomics Platform"/>
            <consortium name="The Broad Institute Genome Sequencing Center for Infectious Disease"/>
            <person name="Wu L."/>
            <person name="Ma J."/>
        </authorList>
    </citation>
    <scope>NUCLEOTIDE SEQUENCE [LARGE SCALE GENOMIC DNA]</scope>
    <source>
        <strain evidence="3">JCM 13023</strain>
    </source>
</reference>
<evidence type="ECO:0000313" key="2">
    <source>
        <dbReference type="EMBL" id="GAA1249922.1"/>
    </source>
</evidence>
<evidence type="ECO:0000313" key="3">
    <source>
        <dbReference type="Proteomes" id="UP001500653"/>
    </source>
</evidence>
<evidence type="ECO:0000256" key="1">
    <source>
        <dbReference type="SAM" id="MobiDB-lite"/>
    </source>
</evidence>
<gene>
    <name evidence="2" type="ORF">GCM10009676_40600</name>
</gene>
<proteinExistence type="predicted"/>
<comment type="caution">
    <text evidence="2">The sequence shown here is derived from an EMBL/GenBank/DDBJ whole genome shotgun (WGS) entry which is preliminary data.</text>
</comment>
<accession>A0ABP4H4I0</accession>
<sequence>MAVDDDGLVAAGAVRGGDVEQQHRGAAGQFDDLGTRTGEAAGVEVGAHVVHGRVQLPRRRPLGVERRGQGRYLDQTGQAAGRRTGVRRPSDANRFPNHRRIHALIQTRTKV</sequence>
<organism evidence="2 3">
    <name type="scientific">Prauserella halophila</name>
    <dbReference type="NCBI Taxonomy" id="185641"/>
    <lineage>
        <taxon>Bacteria</taxon>
        <taxon>Bacillati</taxon>
        <taxon>Actinomycetota</taxon>
        <taxon>Actinomycetes</taxon>
        <taxon>Pseudonocardiales</taxon>
        <taxon>Pseudonocardiaceae</taxon>
        <taxon>Prauserella</taxon>
    </lineage>
</organism>
<dbReference type="EMBL" id="BAAALN010000018">
    <property type="protein sequence ID" value="GAA1249922.1"/>
    <property type="molecule type" value="Genomic_DNA"/>
</dbReference>
<feature type="region of interest" description="Disordered" evidence="1">
    <location>
        <begin position="14"/>
        <end position="34"/>
    </location>
</feature>
<protein>
    <submittedName>
        <fullName evidence="2">Uncharacterized protein</fullName>
    </submittedName>
</protein>